<evidence type="ECO:0000256" key="1">
    <source>
        <dbReference type="ARBA" id="ARBA00022490"/>
    </source>
</evidence>
<dbReference type="PANTHER" id="PTHR43450:SF1">
    <property type="entry name" value="ASPARTATE--TRNA LIGASE, CYTOPLASMIC"/>
    <property type="match status" value="1"/>
</dbReference>
<dbReference type="GO" id="GO:0004815">
    <property type="term" value="F:aspartate-tRNA ligase activity"/>
    <property type="evidence" value="ECO:0007669"/>
    <property type="project" value="InterPro"/>
</dbReference>
<dbReference type="AlphaFoldDB" id="A0A7S3E9Z8"/>
<gene>
    <name evidence="4" type="ORF">RMAR00112_LOCUS8206</name>
    <name evidence="5" type="ORF">RMAR00112_LOCUS8207</name>
</gene>
<dbReference type="InterPro" id="IPR004365">
    <property type="entry name" value="NA-bd_OB_tRNA"/>
</dbReference>
<accession>A0A7S3E9Z8</accession>
<dbReference type="EMBL" id="HBHW01010776">
    <property type="protein sequence ID" value="CAE0040242.1"/>
    <property type="molecule type" value="Transcribed_RNA"/>
</dbReference>
<dbReference type="InterPro" id="IPR012340">
    <property type="entry name" value="NA-bd_OB-fold"/>
</dbReference>
<dbReference type="CDD" id="cd04320">
    <property type="entry name" value="AspRS_cyto_N"/>
    <property type="match status" value="1"/>
</dbReference>
<dbReference type="Gene3D" id="2.40.50.140">
    <property type="entry name" value="Nucleic acid-binding proteins"/>
    <property type="match status" value="1"/>
</dbReference>
<dbReference type="GO" id="GO:0017101">
    <property type="term" value="C:aminoacyl-tRNA synthetase multienzyme complex"/>
    <property type="evidence" value="ECO:0007669"/>
    <property type="project" value="TreeGrafter"/>
</dbReference>
<dbReference type="EMBL" id="HBHW01010777">
    <property type="protein sequence ID" value="CAE0040243.1"/>
    <property type="molecule type" value="Transcribed_RNA"/>
</dbReference>
<proteinExistence type="predicted"/>
<dbReference type="GO" id="GO:0005524">
    <property type="term" value="F:ATP binding"/>
    <property type="evidence" value="ECO:0007669"/>
    <property type="project" value="InterPro"/>
</dbReference>
<dbReference type="InterPro" id="IPR004523">
    <property type="entry name" value="Asp-tRNA_synthase_2"/>
</dbReference>
<sequence>MLLRCVWRESRRSCFWFSYRGIRMAGIGGTEWTAEMEAEIRAIAEREMPEDMTAEDKKVVREARKKMKEIEKAKKKERKAAAAAAAVNLAESARVDDVEYLDASKEPEQIYGDYKLIQSRCAKTGSGRKFTKVEALDASQIGKQLWIRARLHNVRAVAKNAFLILRQKTSSAQAVLSPSDTIPREMIKWALKNITTESVIDVQGQIVESEVKSCTQNTIEIAVQRLYVVSKAAQPLPFLPDDAARPVHEEGVHVDRKTRLDARIVDLRVQAHQAIFRIQSGKDHPASKKDQNGALAGNCGDRRSSLIHKVAVLKRADCLSQVFLLG</sequence>
<feature type="domain" description="OB" evidence="3">
    <location>
        <begin position="146"/>
        <end position="228"/>
    </location>
</feature>
<evidence type="ECO:0000313" key="4">
    <source>
        <dbReference type="EMBL" id="CAE0040242.1"/>
    </source>
</evidence>
<dbReference type="PANTHER" id="PTHR43450">
    <property type="entry name" value="ASPARTYL-TRNA SYNTHETASE"/>
    <property type="match status" value="1"/>
</dbReference>
<organism evidence="4">
    <name type="scientific">Rhodosorus marinus</name>
    <dbReference type="NCBI Taxonomy" id="101924"/>
    <lineage>
        <taxon>Eukaryota</taxon>
        <taxon>Rhodophyta</taxon>
        <taxon>Stylonematophyceae</taxon>
        <taxon>Stylonematales</taxon>
        <taxon>Stylonemataceae</taxon>
        <taxon>Rhodosorus</taxon>
    </lineage>
</organism>
<dbReference type="SUPFAM" id="SSF50249">
    <property type="entry name" value="Nucleic acid-binding proteins"/>
    <property type="match status" value="1"/>
</dbReference>
<dbReference type="GO" id="GO:0006422">
    <property type="term" value="P:aspartyl-tRNA aminoacylation"/>
    <property type="evidence" value="ECO:0007669"/>
    <property type="project" value="InterPro"/>
</dbReference>
<protein>
    <recommendedName>
        <fullName evidence="2">Aspartyl-tRNA synthetase</fullName>
    </recommendedName>
</protein>
<dbReference type="GO" id="GO:0005829">
    <property type="term" value="C:cytosol"/>
    <property type="evidence" value="ECO:0007669"/>
    <property type="project" value="TreeGrafter"/>
</dbReference>
<evidence type="ECO:0000313" key="5">
    <source>
        <dbReference type="EMBL" id="CAE0040243.1"/>
    </source>
</evidence>
<name>A0A7S3E9Z8_9RHOD</name>
<keyword evidence="1" id="KW-0963">Cytoplasm</keyword>
<evidence type="ECO:0000256" key="2">
    <source>
        <dbReference type="ARBA" id="ARBA00033155"/>
    </source>
</evidence>
<reference evidence="4" key="1">
    <citation type="submission" date="2021-01" db="EMBL/GenBank/DDBJ databases">
        <authorList>
            <person name="Corre E."/>
            <person name="Pelletier E."/>
            <person name="Niang G."/>
            <person name="Scheremetjew M."/>
            <person name="Finn R."/>
            <person name="Kale V."/>
            <person name="Holt S."/>
            <person name="Cochrane G."/>
            <person name="Meng A."/>
            <person name="Brown T."/>
            <person name="Cohen L."/>
        </authorList>
    </citation>
    <scope>NUCLEOTIDE SEQUENCE</scope>
    <source>
        <strain evidence="4">CCMP 769</strain>
    </source>
</reference>
<dbReference type="GO" id="GO:0003723">
    <property type="term" value="F:RNA binding"/>
    <property type="evidence" value="ECO:0007669"/>
    <property type="project" value="TreeGrafter"/>
</dbReference>
<evidence type="ECO:0000259" key="3">
    <source>
        <dbReference type="Pfam" id="PF01336"/>
    </source>
</evidence>
<dbReference type="Pfam" id="PF01336">
    <property type="entry name" value="tRNA_anti-codon"/>
    <property type="match status" value="1"/>
</dbReference>